<evidence type="ECO:0000259" key="13">
    <source>
        <dbReference type="PROSITE" id="PS00794"/>
    </source>
</evidence>
<keyword evidence="6" id="KW-0547">Nucleotide-binding</keyword>
<comment type="similarity">
    <text evidence="2">Belongs to the HPPK family.</text>
</comment>
<dbReference type="GO" id="GO:0046654">
    <property type="term" value="P:tetrahydrofolate biosynthetic process"/>
    <property type="evidence" value="ECO:0007669"/>
    <property type="project" value="UniProtKB-UniPathway"/>
</dbReference>
<dbReference type="EMBL" id="DSOK01000341">
    <property type="protein sequence ID" value="HEN16217.1"/>
    <property type="molecule type" value="Genomic_DNA"/>
</dbReference>
<evidence type="ECO:0000256" key="4">
    <source>
        <dbReference type="ARBA" id="ARBA00016218"/>
    </source>
</evidence>
<name>A0A7C2PI32_9PLAN</name>
<comment type="caution">
    <text evidence="14">The sequence shown here is derived from an EMBL/GenBank/DDBJ whole genome shotgun (WGS) entry which is preliminary data.</text>
</comment>
<gene>
    <name evidence="14" type="primary">folK</name>
    <name evidence="14" type="ORF">ENQ76_12210</name>
</gene>
<keyword evidence="5 14" id="KW-0808">Transferase</keyword>
<dbReference type="PANTHER" id="PTHR43071:SF1">
    <property type="entry name" value="2-AMINO-4-HYDROXY-6-HYDROXYMETHYLDIHYDROPTERIDINE PYROPHOSPHOKINASE"/>
    <property type="match status" value="1"/>
</dbReference>
<evidence type="ECO:0000256" key="9">
    <source>
        <dbReference type="ARBA" id="ARBA00022909"/>
    </source>
</evidence>
<dbReference type="PANTHER" id="PTHR43071">
    <property type="entry name" value="2-AMINO-4-HYDROXY-6-HYDROXYMETHYLDIHYDROPTERIDINE PYROPHOSPHOKINASE"/>
    <property type="match status" value="1"/>
</dbReference>
<evidence type="ECO:0000256" key="10">
    <source>
        <dbReference type="ARBA" id="ARBA00029409"/>
    </source>
</evidence>
<sequence>MPLCWIGLGGNQGRVADTFVRALDRLAATPGVTPVAISRHYRTFPMGTAAGNAFFLNAVAGLNVSLPALELLDVLQDVERQCGRVRTIRWGPRTLDLDLLAYGDDLLDTPRLTVPHPDAWRRRFVLDPWTALAPTWVHPVWRLSLAELRDRLTSQPHYLSLYGVTEDFRCALNNALVALRQKVVISVADNTVAESGGLVVQMDNAETPRVPRLRLDANLPRDATIETILDAVQAAFDEPVVVD</sequence>
<keyword evidence="7 14" id="KW-0418">Kinase</keyword>
<evidence type="ECO:0000256" key="7">
    <source>
        <dbReference type="ARBA" id="ARBA00022777"/>
    </source>
</evidence>
<dbReference type="GO" id="GO:0016301">
    <property type="term" value="F:kinase activity"/>
    <property type="evidence" value="ECO:0007669"/>
    <property type="project" value="UniProtKB-KW"/>
</dbReference>
<dbReference type="InterPro" id="IPR035907">
    <property type="entry name" value="Hppk_sf"/>
</dbReference>
<dbReference type="NCBIfam" id="TIGR01498">
    <property type="entry name" value="folK"/>
    <property type="match status" value="1"/>
</dbReference>
<evidence type="ECO:0000256" key="8">
    <source>
        <dbReference type="ARBA" id="ARBA00022840"/>
    </source>
</evidence>
<dbReference type="EC" id="2.7.6.3" evidence="3"/>
<dbReference type="InterPro" id="IPR000550">
    <property type="entry name" value="Hppk"/>
</dbReference>
<protein>
    <recommendedName>
        <fullName evidence="4">2-amino-4-hydroxy-6-hydroxymethyldihydropteridine pyrophosphokinase</fullName>
        <ecNumber evidence="3">2.7.6.3</ecNumber>
    </recommendedName>
    <alternativeName>
        <fullName evidence="11">6-hydroxymethyl-7,8-dihydropterin pyrophosphokinase</fullName>
    </alternativeName>
    <alternativeName>
        <fullName evidence="12">7,8-dihydro-6-hydroxymethylpterin-pyrophosphokinase</fullName>
    </alternativeName>
</protein>
<evidence type="ECO:0000256" key="1">
    <source>
        <dbReference type="ARBA" id="ARBA00005051"/>
    </source>
</evidence>
<comment type="pathway">
    <text evidence="1">Cofactor biosynthesis; tetrahydrofolate biosynthesis; 2-amino-4-hydroxy-6-hydroxymethyl-7,8-dihydropteridine diphosphate from 7,8-dihydroneopterin triphosphate: step 4/4.</text>
</comment>
<evidence type="ECO:0000256" key="3">
    <source>
        <dbReference type="ARBA" id="ARBA00013253"/>
    </source>
</evidence>
<dbReference type="GO" id="GO:0005524">
    <property type="term" value="F:ATP binding"/>
    <property type="evidence" value="ECO:0007669"/>
    <property type="project" value="UniProtKB-KW"/>
</dbReference>
<dbReference type="CDD" id="cd00483">
    <property type="entry name" value="HPPK"/>
    <property type="match status" value="1"/>
</dbReference>
<dbReference type="AlphaFoldDB" id="A0A7C2PI32"/>
<dbReference type="Pfam" id="PF01288">
    <property type="entry name" value="HPPK"/>
    <property type="match status" value="1"/>
</dbReference>
<evidence type="ECO:0000256" key="12">
    <source>
        <dbReference type="ARBA" id="ARBA00033413"/>
    </source>
</evidence>
<organism evidence="14">
    <name type="scientific">Schlesneria paludicola</name>
    <dbReference type="NCBI Taxonomy" id="360056"/>
    <lineage>
        <taxon>Bacteria</taxon>
        <taxon>Pseudomonadati</taxon>
        <taxon>Planctomycetota</taxon>
        <taxon>Planctomycetia</taxon>
        <taxon>Planctomycetales</taxon>
        <taxon>Planctomycetaceae</taxon>
        <taxon>Schlesneria</taxon>
    </lineage>
</organism>
<dbReference type="UniPathway" id="UPA00077">
    <property type="reaction ID" value="UER00155"/>
</dbReference>
<evidence type="ECO:0000256" key="11">
    <source>
        <dbReference type="ARBA" id="ARBA00029766"/>
    </source>
</evidence>
<evidence type="ECO:0000256" key="5">
    <source>
        <dbReference type="ARBA" id="ARBA00022679"/>
    </source>
</evidence>
<comment type="function">
    <text evidence="10">Catalyzes the transfer of pyrophosphate from adenosine triphosphate (ATP) to 6-hydroxymethyl-7,8-dihydropterin, an enzymatic step in folate biosynthesis pathway.</text>
</comment>
<dbReference type="PROSITE" id="PS00794">
    <property type="entry name" value="HPPK"/>
    <property type="match status" value="1"/>
</dbReference>
<dbReference type="SUPFAM" id="SSF55083">
    <property type="entry name" value="6-hydroxymethyl-7,8-dihydropterin pyrophosphokinase, HPPK"/>
    <property type="match status" value="1"/>
</dbReference>
<reference evidence="14" key="1">
    <citation type="journal article" date="2020" name="mSystems">
        <title>Genome- and Community-Level Interaction Insights into Carbon Utilization and Element Cycling Functions of Hydrothermarchaeota in Hydrothermal Sediment.</title>
        <authorList>
            <person name="Zhou Z."/>
            <person name="Liu Y."/>
            <person name="Xu W."/>
            <person name="Pan J."/>
            <person name="Luo Z.H."/>
            <person name="Li M."/>
        </authorList>
    </citation>
    <scope>NUCLEOTIDE SEQUENCE [LARGE SCALE GENOMIC DNA]</scope>
    <source>
        <strain evidence="14">SpSt-339</strain>
    </source>
</reference>
<feature type="domain" description="7,8-dihydro-6-hydroxymethylpterin-pyrophosphokinase" evidence="13">
    <location>
        <begin position="89"/>
        <end position="100"/>
    </location>
</feature>
<evidence type="ECO:0000256" key="6">
    <source>
        <dbReference type="ARBA" id="ARBA00022741"/>
    </source>
</evidence>
<evidence type="ECO:0000256" key="2">
    <source>
        <dbReference type="ARBA" id="ARBA00005810"/>
    </source>
</evidence>
<proteinExistence type="inferred from homology"/>
<evidence type="ECO:0000313" key="14">
    <source>
        <dbReference type="EMBL" id="HEN16217.1"/>
    </source>
</evidence>
<keyword evidence="8" id="KW-0067">ATP-binding</keyword>
<accession>A0A7C2PI32</accession>
<dbReference type="GO" id="GO:0003848">
    <property type="term" value="F:2-amino-4-hydroxy-6-hydroxymethyldihydropteridine diphosphokinase activity"/>
    <property type="evidence" value="ECO:0007669"/>
    <property type="project" value="UniProtKB-EC"/>
</dbReference>
<keyword evidence="9" id="KW-0289">Folate biosynthesis</keyword>
<dbReference type="Gene3D" id="3.30.70.560">
    <property type="entry name" value="7,8-Dihydro-6-hydroxymethylpterin-pyrophosphokinase HPPK"/>
    <property type="match status" value="1"/>
</dbReference>
<dbReference type="GO" id="GO:0046656">
    <property type="term" value="P:folic acid biosynthetic process"/>
    <property type="evidence" value="ECO:0007669"/>
    <property type="project" value="UniProtKB-KW"/>
</dbReference>